<evidence type="ECO:0000313" key="3">
    <source>
        <dbReference type="Proteomes" id="UP001250932"/>
    </source>
</evidence>
<evidence type="ECO:0008006" key="4">
    <source>
        <dbReference type="Google" id="ProtNLM"/>
    </source>
</evidence>
<proteinExistence type="predicted"/>
<reference evidence="2 3" key="1">
    <citation type="journal article" date="2023" name="ISME J.">
        <title>Cultivation and genomic characterization of novel and ubiquitous marine nitrite-oxidizing bacteria from the Nitrospirales.</title>
        <authorList>
            <person name="Mueller A.J."/>
            <person name="Daebeler A."/>
            <person name="Herbold C.W."/>
            <person name="Kirkegaard R.H."/>
            <person name="Daims H."/>
        </authorList>
    </citation>
    <scope>NUCLEOTIDE SEQUENCE [LARGE SCALE GENOMIC DNA]</scope>
    <source>
        <strain evidence="2 3">EB</strain>
    </source>
</reference>
<evidence type="ECO:0000256" key="1">
    <source>
        <dbReference type="SAM" id="SignalP"/>
    </source>
</evidence>
<evidence type="ECO:0000313" key="2">
    <source>
        <dbReference type="EMBL" id="MDT7040733.1"/>
    </source>
</evidence>
<dbReference type="EMBL" id="JAQOUE010000001">
    <property type="protein sequence ID" value="MDT7040733.1"/>
    <property type="molecule type" value="Genomic_DNA"/>
</dbReference>
<keyword evidence="1" id="KW-0732">Signal</keyword>
<feature type="signal peptide" evidence="1">
    <location>
        <begin position="1"/>
        <end position="20"/>
    </location>
</feature>
<keyword evidence="3" id="KW-1185">Reference proteome</keyword>
<dbReference type="Proteomes" id="UP001250932">
    <property type="component" value="Unassembled WGS sequence"/>
</dbReference>
<sequence length="124" mass="13762">MKRASIGFGLMFILSMTVLTGCASSHPKELVERNDHAGLKTWYLVEAATLRGKAEEMRQMAAEYRTHQTQSNPTSELAQHCENLVERYTKAAEDAETLANVHAKHPVSGPGNTQPPEAFKLFSF</sequence>
<comment type="caution">
    <text evidence="2">The sequence shown here is derived from an EMBL/GenBank/DDBJ whole genome shotgun (WGS) entry which is preliminary data.</text>
</comment>
<dbReference type="PROSITE" id="PS51257">
    <property type="entry name" value="PROKAR_LIPOPROTEIN"/>
    <property type="match status" value="1"/>
</dbReference>
<gene>
    <name evidence="2" type="ORF">PPG34_00120</name>
</gene>
<accession>A0ABU3K2W9</accession>
<feature type="chain" id="PRO_5046865417" description="Lipoprotein" evidence="1">
    <location>
        <begin position="21"/>
        <end position="124"/>
    </location>
</feature>
<protein>
    <recommendedName>
        <fullName evidence="4">Lipoprotein</fullName>
    </recommendedName>
</protein>
<dbReference type="RefSeq" id="WP_313831091.1">
    <property type="nucleotide sequence ID" value="NZ_JAQOUE010000001.1"/>
</dbReference>
<organism evidence="2 3">
    <name type="scientific">Candidatus Nitronereus thalassa</name>
    <dbReference type="NCBI Taxonomy" id="3020898"/>
    <lineage>
        <taxon>Bacteria</taxon>
        <taxon>Pseudomonadati</taxon>
        <taxon>Nitrospirota</taxon>
        <taxon>Nitrospiria</taxon>
        <taxon>Nitrospirales</taxon>
        <taxon>Nitrospiraceae</taxon>
        <taxon>Candidatus Nitronereus</taxon>
    </lineage>
</organism>
<name>A0ABU3K2W9_9BACT</name>